<dbReference type="GO" id="GO:0032259">
    <property type="term" value="P:methylation"/>
    <property type="evidence" value="ECO:0007669"/>
    <property type="project" value="UniProtKB-KW"/>
</dbReference>
<accession>A0A2S4JL44</accession>
<proteinExistence type="predicted"/>
<gene>
    <name evidence="5" type="ORF">AU468_09795</name>
</gene>
<dbReference type="EMBL" id="LPWH01000078">
    <property type="protein sequence ID" value="POR00259.1"/>
    <property type="molecule type" value="Genomic_DNA"/>
</dbReference>
<dbReference type="InterPro" id="IPR041698">
    <property type="entry name" value="Methyltransf_25"/>
</dbReference>
<keyword evidence="2 5" id="KW-0808">Transferase</keyword>
<evidence type="ECO:0000313" key="5">
    <source>
        <dbReference type="EMBL" id="POR00259.1"/>
    </source>
</evidence>
<reference evidence="6" key="1">
    <citation type="submission" date="2015-12" db="EMBL/GenBank/DDBJ databases">
        <authorList>
            <person name="Lodha T.D."/>
            <person name="Chintalapati S."/>
            <person name="Chintalapati V.R."/>
            <person name="Sravanthi T."/>
        </authorList>
    </citation>
    <scope>NUCLEOTIDE SEQUENCE [LARGE SCALE GENOMIC DNA]</scope>
    <source>
        <strain evidence="6">JC133</strain>
    </source>
</reference>
<sequence length="229" mass="26123">MQTYGKVFSGVYNTMWAGFAERLGPLVHRFYASTLVGRENEHILDLCCGTGHLAVYLLRQGYRVVGLDLSEHMLRYARENAASYVNSGQGLFLQDDATRFSLDERFGLVVSTFDSLNHLEDMQALRHCFERVHAVCDGYFVFDLNTRGGLLRSNNVHIDDSDREFFLVNRGVFDTQTDTALSRISGFVRTGDEYYERFEETIRSTAFELRVFVIATVAGRDAPDREGKR</sequence>
<dbReference type="Proteomes" id="UP000237350">
    <property type="component" value="Unassembled WGS sequence"/>
</dbReference>
<dbReference type="PANTHER" id="PTHR43464:SF19">
    <property type="entry name" value="UBIQUINONE BIOSYNTHESIS O-METHYLTRANSFERASE, MITOCHONDRIAL"/>
    <property type="match status" value="1"/>
</dbReference>
<dbReference type="Gene3D" id="3.40.50.150">
    <property type="entry name" value="Vaccinia Virus protein VP39"/>
    <property type="match status" value="1"/>
</dbReference>
<evidence type="ECO:0000313" key="6">
    <source>
        <dbReference type="Proteomes" id="UP000237350"/>
    </source>
</evidence>
<keyword evidence="6" id="KW-1185">Reference proteome</keyword>
<dbReference type="RefSeq" id="WP_181015536.1">
    <property type="nucleotide sequence ID" value="NZ_LPWH01000078.1"/>
</dbReference>
<comment type="caution">
    <text evidence="5">The sequence shown here is derived from an EMBL/GenBank/DDBJ whole genome shotgun (WGS) entry which is preliminary data.</text>
</comment>
<keyword evidence="3" id="KW-0949">S-adenosyl-L-methionine</keyword>
<evidence type="ECO:0000256" key="1">
    <source>
        <dbReference type="ARBA" id="ARBA00022603"/>
    </source>
</evidence>
<dbReference type="SUPFAM" id="SSF53335">
    <property type="entry name" value="S-adenosyl-L-methionine-dependent methyltransferases"/>
    <property type="match status" value="1"/>
</dbReference>
<organism evidence="5 6">
    <name type="scientific">Alkalispirochaeta sphaeroplastigenens</name>
    <dbReference type="NCBI Taxonomy" id="1187066"/>
    <lineage>
        <taxon>Bacteria</taxon>
        <taxon>Pseudomonadati</taxon>
        <taxon>Spirochaetota</taxon>
        <taxon>Spirochaetia</taxon>
        <taxon>Spirochaetales</taxon>
        <taxon>Spirochaetaceae</taxon>
        <taxon>Alkalispirochaeta</taxon>
    </lineage>
</organism>
<evidence type="ECO:0000256" key="2">
    <source>
        <dbReference type="ARBA" id="ARBA00022679"/>
    </source>
</evidence>
<dbReference type="Gene3D" id="2.20.130.10">
    <property type="entry name" value="CAC2371-like domains"/>
    <property type="match status" value="1"/>
</dbReference>
<evidence type="ECO:0000259" key="4">
    <source>
        <dbReference type="Pfam" id="PF13649"/>
    </source>
</evidence>
<dbReference type="GO" id="GO:0008168">
    <property type="term" value="F:methyltransferase activity"/>
    <property type="evidence" value="ECO:0007669"/>
    <property type="project" value="UniProtKB-KW"/>
</dbReference>
<feature type="domain" description="Methyltransferase" evidence="4">
    <location>
        <begin position="43"/>
        <end position="133"/>
    </location>
</feature>
<keyword evidence="1 5" id="KW-0489">Methyltransferase</keyword>
<name>A0A2S4JL44_9SPIO</name>
<dbReference type="CDD" id="cd02440">
    <property type="entry name" value="AdoMet_MTases"/>
    <property type="match status" value="1"/>
</dbReference>
<dbReference type="PANTHER" id="PTHR43464">
    <property type="entry name" value="METHYLTRANSFERASE"/>
    <property type="match status" value="1"/>
</dbReference>
<evidence type="ECO:0000256" key="3">
    <source>
        <dbReference type="ARBA" id="ARBA00022691"/>
    </source>
</evidence>
<dbReference type="InterPro" id="IPR029063">
    <property type="entry name" value="SAM-dependent_MTases_sf"/>
</dbReference>
<dbReference type="Pfam" id="PF13649">
    <property type="entry name" value="Methyltransf_25"/>
    <property type="match status" value="1"/>
</dbReference>
<protein>
    <submittedName>
        <fullName evidence="5">Methyltransferase type 11</fullName>
    </submittedName>
</protein>
<dbReference type="AlphaFoldDB" id="A0A2S4JL44"/>